<evidence type="ECO:0000313" key="4">
    <source>
        <dbReference type="EMBL" id="PPS97144.1"/>
    </source>
</evidence>
<keyword evidence="2" id="KW-0472">Membrane</keyword>
<organism evidence="3">
    <name type="scientific">Cryptosporidium hominis</name>
    <dbReference type="NCBI Taxonomy" id="237895"/>
    <lineage>
        <taxon>Eukaryota</taxon>
        <taxon>Sar</taxon>
        <taxon>Alveolata</taxon>
        <taxon>Apicomplexa</taxon>
        <taxon>Conoidasida</taxon>
        <taxon>Coccidia</taxon>
        <taxon>Eucoccidiorida</taxon>
        <taxon>Eimeriorina</taxon>
        <taxon>Cryptosporidiidae</taxon>
        <taxon>Cryptosporidium</taxon>
    </lineage>
</organism>
<name>A0A0S4TCP4_CRYHO</name>
<evidence type="ECO:0000313" key="5">
    <source>
        <dbReference type="Proteomes" id="UP001429100"/>
    </source>
</evidence>
<feature type="transmembrane region" description="Helical" evidence="2">
    <location>
        <begin position="137"/>
        <end position="160"/>
    </location>
</feature>
<evidence type="ECO:0000256" key="1">
    <source>
        <dbReference type="SAM" id="MobiDB-lite"/>
    </source>
</evidence>
<feature type="transmembrane region" description="Helical" evidence="2">
    <location>
        <begin position="88"/>
        <end position="111"/>
    </location>
</feature>
<dbReference type="EMBL" id="LN877947">
    <property type="protein sequence ID" value="CUV04037.1"/>
    <property type="molecule type" value="Genomic_DNA"/>
</dbReference>
<gene>
    <name evidence="3" type="ORF">CHUDEA1_940</name>
    <name evidence="4" type="ORF">GY17_00001098</name>
</gene>
<evidence type="ECO:0000256" key="2">
    <source>
        <dbReference type="SAM" id="Phobius"/>
    </source>
</evidence>
<keyword evidence="2" id="KW-0812">Transmembrane</keyword>
<dbReference type="Proteomes" id="UP000199752">
    <property type="component" value="Chromosome 1"/>
</dbReference>
<dbReference type="AlphaFoldDB" id="A0A0S4TCP4"/>
<proteinExistence type="predicted"/>
<dbReference type="VEuPathDB" id="CryptoDB:CHUDEA1_940"/>
<feature type="region of interest" description="Disordered" evidence="1">
    <location>
        <begin position="1"/>
        <end position="23"/>
    </location>
</feature>
<reference evidence="4 5" key="3">
    <citation type="submission" date="2017-10" db="EMBL/GenBank/DDBJ databases">
        <title>Consistent, comparative and evidence-based genome annotation and re-annotation for the closely-related species, Cryptosporidium parvum, C. hominis and C. tyzzeri.</title>
        <authorList>
            <person name="Baptista R.P."/>
            <person name="Li Y."/>
            <person name="Sateriale A."/>
            <person name="Striepen B."/>
            <person name="Kissinger J.C."/>
        </authorList>
    </citation>
    <scope>NUCLEOTIDE SEQUENCE [LARGE SCALE GENOMIC DNA]</scope>
    <source>
        <strain evidence="4">30976</strain>
    </source>
</reference>
<evidence type="ECO:0000313" key="3">
    <source>
        <dbReference type="EMBL" id="CUV04037.1"/>
    </source>
</evidence>
<reference evidence="4 5" key="1">
    <citation type="submission" date="2014-11" db="EMBL/GenBank/DDBJ databases">
        <title>Comparative genomic analysis of Cryptosporidium hominis reveals occurrence of genetic recombination in virulent subtypes.</title>
        <authorList>
            <person name="Guo Y."/>
            <person name="Tang K."/>
            <person name="Frace M."/>
            <person name="Li N."/>
            <person name="Roellig D.M."/>
            <person name="Sammons S."/>
            <person name="Knipe K."/>
            <person name="Rowe L."/>
            <person name="Feng Y."/>
            <person name="Xiao L."/>
        </authorList>
    </citation>
    <scope>NUCLEOTIDE SEQUENCE [LARGE SCALE GENOMIC DNA]</scope>
    <source>
        <strain evidence="4">30976</strain>
    </source>
</reference>
<feature type="transmembrane region" description="Helical" evidence="2">
    <location>
        <begin position="31"/>
        <end position="49"/>
    </location>
</feature>
<reference evidence="3" key="2">
    <citation type="submission" date="2015-08" db="EMBL/GenBank/DDBJ databases">
        <authorList>
            <person name="Babu N.S."/>
            <person name="Beckwith C.J."/>
            <person name="Beseler K.G."/>
            <person name="Brison A."/>
            <person name="Carone J.V."/>
            <person name="Caskin T.P."/>
            <person name="Diamond M."/>
            <person name="Durham M.E."/>
            <person name="Foxe J.M."/>
            <person name="Go M."/>
            <person name="Henderson B.A."/>
            <person name="Jones I.B."/>
            <person name="McGettigan J.A."/>
            <person name="Micheletti S.J."/>
            <person name="Nasrallah M.E."/>
            <person name="Ortiz D."/>
            <person name="Piller C.R."/>
            <person name="Privatt S.R."/>
            <person name="Schneider S.L."/>
            <person name="Sharp S."/>
            <person name="Smith T.C."/>
            <person name="Stanton J.D."/>
            <person name="Ullery H.E."/>
            <person name="Wilson R.J."/>
            <person name="Serrano M.G."/>
            <person name="Buck G."/>
            <person name="Lee V."/>
            <person name="Wang Y."/>
            <person name="Carvalho R."/>
            <person name="Voegtly L."/>
            <person name="Shi R."/>
            <person name="Duckworth R."/>
            <person name="Johnson A."/>
            <person name="Loviza R."/>
            <person name="Walstead R."/>
            <person name="Shah Z."/>
            <person name="Kiflezghi M."/>
            <person name="Wade K."/>
            <person name="Ball S.L."/>
            <person name="Bradley K.W."/>
            <person name="Asai D.J."/>
            <person name="Bowman C.A."/>
            <person name="Russell D.A."/>
            <person name="Pope W.H."/>
            <person name="Jacobs-Sera D."/>
            <person name="Hendrix R.W."/>
            <person name="Hatfull G.F."/>
        </authorList>
    </citation>
    <scope>NUCLEOTIDE SEQUENCE [LARGE SCALE GENOMIC DNA]</scope>
</reference>
<accession>A0A0S4TCP4</accession>
<dbReference type="VEuPathDB" id="CryptoDB:Chro.10114"/>
<dbReference type="Proteomes" id="UP001429100">
    <property type="component" value="Unassembled WGS sequence"/>
</dbReference>
<keyword evidence="2" id="KW-1133">Transmembrane helix</keyword>
<protein>
    <submittedName>
        <fullName evidence="3">Uncharacterized protein</fullName>
    </submittedName>
</protein>
<dbReference type="EMBL" id="JTAI01000044">
    <property type="protein sequence ID" value="PPS97144.1"/>
    <property type="molecule type" value="Genomic_DNA"/>
</dbReference>
<dbReference type="VEuPathDB" id="CryptoDB:GY17_00001098"/>
<sequence length="179" mass="20805">MDNDRSISMSYIDLGSDSPTSKESCPSNLEYIIELVIYSQLVISLFLCIGRTDYNFMLYLLGYGVFCVEMPPLDVNGLIRKITGIRRFLMLIILATAIEAIWLSFAVSAWLCPNNQNPDVCFVEDFQMNWEYKLHQYIIWGSSINFILKLVLGTLCWMWIDKERTKLEAISLKPLIFFW</sequence>
<dbReference type="VEuPathDB" id="CryptoDB:ChTU502y2012_411g0345"/>
<keyword evidence="5" id="KW-1185">Reference proteome</keyword>